<dbReference type="KEGG" id="plm:Plim_1176"/>
<accession>D5SU26</accession>
<protein>
    <submittedName>
        <fullName evidence="1">Uncharacterized protein</fullName>
    </submittedName>
</protein>
<dbReference type="STRING" id="521674.Plim_1176"/>
<dbReference type="EMBL" id="CP001744">
    <property type="protein sequence ID" value="ADG67011.1"/>
    <property type="molecule type" value="Genomic_DNA"/>
</dbReference>
<dbReference type="Proteomes" id="UP000002220">
    <property type="component" value="Chromosome"/>
</dbReference>
<dbReference type="AlphaFoldDB" id="D5SU26"/>
<gene>
    <name evidence="1" type="ordered locus">Plim_1176</name>
</gene>
<reference evidence="1 2" key="1">
    <citation type="journal article" date="2010" name="Stand. Genomic Sci.">
        <title>Complete genome sequence of Planctomyces limnophilus type strain (Mu 290).</title>
        <authorList>
            <person name="Labutti K."/>
            <person name="Sikorski J."/>
            <person name="Schneider S."/>
            <person name="Nolan M."/>
            <person name="Lucas S."/>
            <person name="Glavina Del Rio T."/>
            <person name="Tice H."/>
            <person name="Cheng J.F."/>
            <person name="Goodwin L."/>
            <person name="Pitluck S."/>
            <person name="Liolios K."/>
            <person name="Ivanova N."/>
            <person name="Mavromatis K."/>
            <person name="Mikhailova N."/>
            <person name="Pati A."/>
            <person name="Chen A."/>
            <person name="Palaniappan K."/>
            <person name="Land M."/>
            <person name="Hauser L."/>
            <person name="Chang Y.J."/>
            <person name="Jeffries C.D."/>
            <person name="Tindall B.J."/>
            <person name="Rohde M."/>
            <person name="Goker M."/>
            <person name="Woyke T."/>
            <person name="Bristow J."/>
            <person name="Eisen J.A."/>
            <person name="Markowitz V."/>
            <person name="Hugenholtz P."/>
            <person name="Kyrpides N.C."/>
            <person name="Klenk H.P."/>
            <person name="Lapidus A."/>
        </authorList>
    </citation>
    <scope>NUCLEOTIDE SEQUENCE [LARGE SCALE GENOMIC DNA]</scope>
    <source>
        <strain evidence="2">ATCC 43296 / DSM 3776 / IFAM 1008 / 290</strain>
    </source>
</reference>
<proteinExistence type="predicted"/>
<evidence type="ECO:0000313" key="1">
    <source>
        <dbReference type="EMBL" id="ADG67011.1"/>
    </source>
</evidence>
<organism evidence="1 2">
    <name type="scientific">Planctopirus limnophila (strain ATCC 43296 / DSM 3776 / IFAM 1008 / Mu 290)</name>
    <name type="common">Planctomyces limnophilus</name>
    <dbReference type="NCBI Taxonomy" id="521674"/>
    <lineage>
        <taxon>Bacteria</taxon>
        <taxon>Pseudomonadati</taxon>
        <taxon>Planctomycetota</taxon>
        <taxon>Planctomycetia</taxon>
        <taxon>Planctomycetales</taxon>
        <taxon>Planctomycetaceae</taxon>
        <taxon>Planctopirus</taxon>
    </lineage>
</organism>
<name>D5SU26_PLAL2</name>
<sequence length="82" mass="9223">MPSEAFGGGKGNSARNHLPLWQVQSDAEFRLLTGLLHARFERNSPHLNEGDLPLSKSCRRVSDKFTQLFNVRLKPGFINDVC</sequence>
<evidence type="ECO:0000313" key="2">
    <source>
        <dbReference type="Proteomes" id="UP000002220"/>
    </source>
</evidence>
<keyword evidence="2" id="KW-1185">Reference proteome</keyword>
<dbReference type="HOGENOM" id="CLU_2555353_0_0_0"/>